<keyword evidence="4 7" id="KW-0472">Membrane</keyword>
<dbReference type="Pfam" id="PF07690">
    <property type="entry name" value="MFS_1"/>
    <property type="match status" value="1"/>
</dbReference>
<evidence type="ECO:0000256" key="5">
    <source>
        <dbReference type="ARBA" id="ARBA00023251"/>
    </source>
</evidence>
<feature type="region of interest" description="Disordered" evidence="6">
    <location>
        <begin position="462"/>
        <end position="488"/>
    </location>
</feature>
<feature type="transmembrane region" description="Helical" evidence="7">
    <location>
        <begin position="410"/>
        <end position="431"/>
    </location>
</feature>
<dbReference type="PANTHER" id="PTHR42718">
    <property type="entry name" value="MAJOR FACILITATOR SUPERFAMILY MULTIDRUG TRANSPORTER MFSC"/>
    <property type="match status" value="1"/>
</dbReference>
<feature type="transmembrane region" description="Helical" evidence="7">
    <location>
        <begin position="367"/>
        <end position="389"/>
    </location>
</feature>
<evidence type="ECO:0000313" key="9">
    <source>
        <dbReference type="EMBL" id="MBY8887962.1"/>
    </source>
</evidence>
<keyword evidence="2 7" id="KW-0812">Transmembrane</keyword>
<dbReference type="Gene3D" id="1.20.1250.20">
    <property type="entry name" value="MFS general substrate transporter like domains"/>
    <property type="match status" value="1"/>
</dbReference>
<dbReference type="InterPro" id="IPR011701">
    <property type="entry name" value="MFS"/>
</dbReference>
<feature type="transmembrane region" description="Helical" evidence="7">
    <location>
        <begin position="272"/>
        <end position="297"/>
    </location>
</feature>
<keyword evidence="10" id="KW-1185">Reference proteome</keyword>
<evidence type="ECO:0000256" key="7">
    <source>
        <dbReference type="SAM" id="Phobius"/>
    </source>
</evidence>
<feature type="transmembrane region" description="Helical" evidence="7">
    <location>
        <begin position="336"/>
        <end position="355"/>
    </location>
</feature>
<accession>A0ABS7QXM4</accession>
<feature type="transmembrane region" description="Helical" evidence="7">
    <location>
        <begin position="203"/>
        <end position="222"/>
    </location>
</feature>
<evidence type="ECO:0000256" key="6">
    <source>
        <dbReference type="SAM" id="MobiDB-lite"/>
    </source>
</evidence>
<organism evidence="9 10">
    <name type="scientific">Streptantibioticus parmotrematis</name>
    <dbReference type="NCBI Taxonomy" id="2873249"/>
    <lineage>
        <taxon>Bacteria</taxon>
        <taxon>Bacillati</taxon>
        <taxon>Actinomycetota</taxon>
        <taxon>Actinomycetes</taxon>
        <taxon>Kitasatosporales</taxon>
        <taxon>Streptomycetaceae</taxon>
        <taxon>Streptantibioticus</taxon>
    </lineage>
</organism>
<dbReference type="PRINTS" id="PR01036">
    <property type="entry name" value="TCRTETB"/>
</dbReference>
<feature type="transmembrane region" description="Helical" evidence="7">
    <location>
        <begin position="172"/>
        <end position="191"/>
    </location>
</feature>
<comment type="subcellular location">
    <subcellularLocation>
        <location evidence="1">Cell membrane</location>
        <topology evidence="1">Multi-pass membrane protein</topology>
    </subcellularLocation>
</comment>
<dbReference type="InterPro" id="IPR020846">
    <property type="entry name" value="MFS_dom"/>
</dbReference>
<proteinExistence type="predicted"/>
<dbReference type="PANTHER" id="PTHR42718:SF48">
    <property type="entry name" value="CONSERVED TWO-DOMAIN MEMBRANE PROTEIN-RELATED"/>
    <property type="match status" value="1"/>
</dbReference>
<feature type="transmembrane region" description="Helical" evidence="7">
    <location>
        <begin position="84"/>
        <end position="108"/>
    </location>
</feature>
<keyword evidence="3 7" id="KW-1133">Transmembrane helix</keyword>
<evidence type="ECO:0000313" key="10">
    <source>
        <dbReference type="Proteomes" id="UP001198565"/>
    </source>
</evidence>
<dbReference type="InterPro" id="IPR005829">
    <property type="entry name" value="Sugar_transporter_CS"/>
</dbReference>
<dbReference type="SUPFAM" id="SSF103473">
    <property type="entry name" value="MFS general substrate transporter"/>
    <property type="match status" value="1"/>
</dbReference>
<dbReference type="InterPro" id="IPR036259">
    <property type="entry name" value="MFS_trans_sf"/>
</dbReference>
<dbReference type="PROSITE" id="PS50850">
    <property type="entry name" value="MFS"/>
    <property type="match status" value="1"/>
</dbReference>
<evidence type="ECO:0000259" key="8">
    <source>
        <dbReference type="PROSITE" id="PS50850"/>
    </source>
</evidence>
<keyword evidence="5" id="KW-0046">Antibiotic resistance</keyword>
<gene>
    <name evidence="9" type="ORF">K7472_24430</name>
</gene>
<feature type="transmembrane region" description="Helical" evidence="7">
    <location>
        <begin position="437"/>
        <end position="455"/>
    </location>
</feature>
<dbReference type="PROSITE" id="PS00216">
    <property type="entry name" value="SUGAR_TRANSPORT_1"/>
    <property type="match status" value="1"/>
</dbReference>
<dbReference type="Gene3D" id="1.20.1720.10">
    <property type="entry name" value="Multidrug resistance protein D"/>
    <property type="match status" value="1"/>
</dbReference>
<feature type="transmembrane region" description="Helical" evidence="7">
    <location>
        <begin position="228"/>
        <end position="251"/>
    </location>
</feature>
<feature type="transmembrane region" description="Helical" evidence="7">
    <location>
        <begin position="16"/>
        <end position="40"/>
    </location>
</feature>
<evidence type="ECO:0000256" key="4">
    <source>
        <dbReference type="ARBA" id="ARBA00023136"/>
    </source>
</evidence>
<evidence type="ECO:0000256" key="3">
    <source>
        <dbReference type="ARBA" id="ARBA00022989"/>
    </source>
</evidence>
<dbReference type="CDD" id="cd17321">
    <property type="entry name" value="MFS_MMR_MDR_like"/>
    <property type="match status" value="1"/>
</dbReference>
<evidence type="ECO:0000256" key="1">
    <source>
        <dbReference type="ARBA" id="ARBA00004651"/>
    </source>
</evidence>
<protein>
    <submittedName>
        <fullName evidence="9">MFS transporter</fullName>
    </submittedName>
</protein>
<feature type="transmembrane region" description="Helical" evidence="7">
    <location>
        <begin position="144"/>
        <end position="166"/>
    </location>
</feature>
<evidence type="ECO:0000256" key="2">
    <source>
        <dbReference type="ARBA" id="ARBA00022692"/>
    </source>
</evidence>
<feature type="transmembrane region" description="Helical" evidence="7">
    <location>
        <begin position="114"/>
        <end position="132"/>
    </location>
</feature>
<feature type="domain" description="Major facilitator superfamily (MFS) profile" evidence="8">
    <location>
        <begin position="18"/>
        <end position="460"/>
    </location>
</feature>
<comment type="caution">
    <text evidence="9">The sequence shown here is derived from an EMBL/GenBank/DDBJ whole genome shotgun (WGS) entry which is preliminary data.</text>
</comment>
<dbReference type="Proteomes" id="UP001198565">
    <property type="component" value="Unassembled WGS sequence"/>
</dbReference>
<feature type="transmembrane region" description="Helical" evidence="7">
    <location>
        <begin position="52"/>
        <end position="72"/>
    </location>
</feature>
<feature type="transmembrane region" description="Helical" evidence="7">
    <location>
        <begin position="303"/>
        <end position="324"/>
    </location>
</feature>
<reference evidence="9 10" key="1">
    <citation type="submission" date="2021-08" db="EMBL/GenBank/DDBJ databases">
        <title>Streptomyces sp. PTM05 isolated from lichen.</title>
        <authorList>
            <person name="Somphong A."/>
            <person name="Phongsopitanun W."/>
            <person name="Tanasupawat S."/>
        </authorList>
    </citation>
    <scope>NUCLEOTIDE SEQUENCE [LARGE SCALE GENOMIC DNA]</scope>
    <source>
        <strain evidence="9 10">Ptm05</strain>
    </source>
</reference>
<sequence>MATEATRSEAGHPRRWPVLAVLAAVAFMAQLDLFIVNIAVPAMSRSFGGAGLSGLSWVLNAYAIVFAALLVPAGRLADHYGRRLFLLSGVVVFTLASVLCALAPTLPVLVGGRAVQAVGAAMIVPTSLGLLLPSFPPRQHTLVVGVWAGVAAVAASSGPPVGGVLVAVDWRWIFLVNVPIGVVTVVAGLRVLPEIRAGRGARLPDAVSTVSLLAAVTLLVLATVQGPAWGWGSAGVVGLLAAAALATVVTVRRSLRHPRALVEASLFRGREFTGASVALLLFFVAFGAWLLITVLFLQDVWHYSALRAGVAIVPGPLTSAAFAVNSGRITGRFGRVLPAATGTALLALAAVFWLVLAPAHPAYATHFLPGLFLGGAGAGLAQAPMFAAAGTLPPDRATTGSAVLNMSRQVGSAIGVAVLVALLAAPQPHALAAFHRGWALVAGAALGAALVVTVTHRAAARRGTREPSAAVAPEPERAAAGGGAYESGTARDVDTYARGGAYESGTACGSGAPAAR</sequence>
<name>A0ABS7QXM4_9ACTN</name>
<dbReference type="EMBL" id="JAINVZ010000020">
    <property type="protein sequence ID" value="MBY8887962.1"/>
    <property type="molecule type" value="Genomic_DNA"/>
</dbReference>
<dbReference type="RefSeq" id="WP_222980702.1">
    <property type="nucleotide sequence ID" value="NZ_JAINVZ010000020.1"/>
</dbReference>